<evidence type="ECO:0000256" key="2">
    <source>
        <dbReference type="ARBA" id="ARBA00023125"/>
    </source>
</evidence>
<dbReference type="SUPFAM" id="SSF46785">
    <property type="entry name" value="Winged helix' DNA-binding domain"/>
    <property type="match status" value="1"/>
</dbReference>
<dbReference type="Pfam" id="PF07729">
    <property type="entry name" value="FCD"/>
    <property type="match status" value="1"/>
</dbReference>
<dbReference type="SMART" id="SM00345">
    <property type="entry name" value="HTH_GNTR"/>
    <property type="match status" value="2"/>
</dbReference>
<keyword evidence="3" id="KW-0804">Transcription</keyword>
<dbReference type="InterPro" id="IPR036390">
    <property type="entry name" value="WH_DNA-bd_sf"/>
</dbReference>
<dbReference type="PANTHER" id="PTHR43537">
    <property type="entry name" value="TRANSCRIPTIONAL REGULATOR, GNTR FAMILY"/>
    <property type="match status" value="1"/>
</dbReference>
<evidence type="ECO:0000259" key="4">
    <source>
        <dbReference type="PROSITE" id="PS50949"/>
    </source>
</evidence>
<keyword evidence="2" id="KW-0238">DNA-binding</keyword>
<dbReference type="Pfam" id="PF00392">
    <property type="entry name" value="GntR"/>
    <property type="match status" value="1"/>
</dbReference>
<reference evidence="5 6" key="1">
    <citation type="submission" date="2024-06" db="EMBL/GenBank/DDBJ databases">
        <authorList>
            <person name="Kim D.-U."/>
        </authorList>
    </citation>
    <scope>NUCLEOTIDE SEQUENCE [LARGE SCALE GENOMIC DNA]</scope>
    <source>
        <strain evidence="5 6">KACC15460</strain>
    </source>
</reference>
<evidence type="ECO:0000313" key="5">
    <source>
        <dbReference type="EMBL" id="MET2828072.1"/>
    </source>
</evidence>
<dbReference type="SMART" id="SM00895">
    <property type="entry name" value="FCD"/>
    <property type="match status" value="1"/>
</dbReference>
<feature type="domain" description="HTH gntR-type" evidence="4">
    <location>
        <begin position="19"/>
        <end position="86"/>
    </location>
</feature>
<evidence type="ECO:0000256" key="1">
    <source>
        <dbReference type="ARBA" id="ARBA00023015"/>
    </source>
</evidence>
<evidence type="ECO:0000313" key="6">
    <source>
        <dbReference type="Proteomes" id="UP001548832"/>
    </source>
</evidence>
<gene>
    <name evidence="5" type="ORF">ABVQ20_13895</name>
</gene>
<dbReference type="Gene3D" id="1.10.10.10">
    <property type="entry name" value="Winged helix-like DNA-binding domain superfamily/Winged helix DNA-binding domain"/>
    <property type="match status" value="2"/>
</dbReference>
<keyword evidence="1" id="KW-0805">Transcription regulation</keyword>
<dbReference type="InterPro" id="IPR011711">
    <property type="entry name" value="GntR_C"/>
</dbReference>
<dbReference type="Gene3D" id="1.20.120.530">
    <property type="entry name" value="GntR ligand-binding domain-like"/>
    <property type="match status" value="1"/>
</dbReference>
<dbReference type="InterPro" id="IPR000524">
    <property type="entry name" value="Tscrpt_reg_HTH_GntR"/>
</dbReference>
<dbReference type="RefSeq" id="WP_354460073.1">
    <property type="nucleotide sequence ID" value="NZ_JBEWSZ010000001.1"/>
</dbReference>
<accession>A0ABV2DDF7</accession>
<evidence type="ECO:0000256" key="3">
    <source>
        <dbReference type="ARBA" id="ARBA00023163"/>
    </source>
</evidence>
<protein>
    <submittedName>
        <fullName evidence="5">GntR family transcriptional regulator</fullName>
    </submittedName>
</protein>
<organism evidence="5 6">
    <name type="scientific">Mesorhizobium shangrilense</name>
    <dbReference type="NCBI Taxonomy" id="460060"/>
    <lineage>
        <taxon>Bacteria</taxon>
        <taxon>Pseudomonadati</taxon>
        <taxon>Pseudomonadota</taxon>
        <taxon>Alphaproteobacteria</taxon>
        <taxon>Hyphomicrobiales</taxon>
        <taxon>Phyllobacteriaceae</taxon>
        <taxon>Mesorhizobium</taxon>
    </lineage>
</organism>
<keyword evidence="6" id="KW-1185">Reference proteome</keyword>
<dbReference type="PROSITE" id="PS50949">
    <property type="entry name" value="HTH_GNTR"/>
    <property type="match status" value="1"/>
</dbReference>
<proteinExistence type="predicted"/>
<dbReference type="Proteomes" id="UP001548832">
    <property type="component" value="Unassembled WGS sequence"/>
</dbReference>
<dbReference type="PANTHER" id="PTHR43537:SF5">
    <property type="entry name" value="UXU OPERON TRANSCRIPTIONAL REGULATOR"/>
    <property type="match status" value="1"/>
</dbReference>
<dbReference type="SUPFAM" id="SSF48008">
    <property type="entry name" value="GntR ligand-binding domain-like"/>
    <property type="match status" value="1"/>
</dbReference>
<dbReference type="InterPro" id="IPR036388">
    <property type="entry name" value="WH-like_DNA-bd_sf"/>
</dbReference>
<comment type="caution">
    <text evidence="5">The sequence shown here is derived from an EMBL/GenBank/DDBJ whole genome shotgun (WGS) entry which is preliminary data.</text>
</comment>
<dbReference type="InterPro" id="IPR008920">
    <property type="entry name" value="TF_FadR/GntR_C"/>
</dbReference>
<sequence length="313" mass="34721">MSRISQDKIAQPMSAGSASPLQIDLARRILERIRDSGWTVGTRISVPDLARAFGVSRSPISAALELLAAQGILTGSNTRGLQLALDVADLDPETILPNSPIEDLYRRMMKDRSLGDLPQDVSEAELMPRYQVSRGVIRKLLLRFAAEGLAQRLPGHGWRFAESLVGDAAQRESYEFRIAVECAALRSLTFRADPRQLAPVRRAHERILSTILDGKPLTGGDEWFRVNASFHEGLAACSGNRFLADAVRQQNNLRRLQESAGFEQLPRERLERSCREHLAILDAVEAGGIEWAEALLRQHLRQASEFASPPRTA</sequence>
<name>A0ABV2DDF7_9HYPH</name>
<dbReference type="EMBL" id="JBEWSZ010000001">
    <property type="protein sequence ID" value="MET2828072.1"/>
    <property type="molecule type" value="Genomic_DNA"/>
</dbReference>